<reference evidence="1 2" key="1">
    <citation type="submission" date="2018-08" db="EMBL/GenBank/DDBJ databases">
        <title>Chitinophaga sp. K20C18050901, a novel bacterium isolated from forest soil.</title>
        <authorList>
            <person name="Wang C."/>
        </authorList>
    </citation>
    <scope>NUCLEOTIDE SEQUENCE [LARGE SCALE GENOMIC DNA]</scope>
    <source>
        <strain evidence="1 2">K20C18050901</strain>
    </source>
</reference>
<dbReference type="AlphaFoldDB" id="A0A3E1NWI1"/>
<dbReference type="OrthoDB" id="6315383at2"/>
<evidence type="ECO:0000313" key="1">
    <source>
        <dbReference type="EMBL" id="RFM32270.1"/>
    </source>
</evidence>
<name>A0A3E1NWI1_9BACT</name>
<accession>A0A3E1NWI1</accession>
<organism evidence="1 2">
    <name type="scientific">Chitinophaga silvisoli</name>
    <dbReference type="NCBI Taxonomy" id="2291814"/>
    <lineage>
        <taxon>Bacteria</taxon>
        <taxon>Pseudomonadati</taxon>
        <taxon>Bacteroidota</taxon>
        <taxon>Chitinophagia</taxon>
        <taxon>Chitinophagales</taxon>
        <taxon>Chitinophagaceae</taxon>
        <taxon>Chitinophaga</taxon>
    </lineage>
</organism>
<proteinExistence type="predicted"/>
<dbReference type="RefSeq" id="WP_116856356.1">
    <property type="nucleotide sequence ID" value="NZ_QTJV01000010.1"/>
</dbReference>
<evidence type="ECO:0000313" key="2">
    <source>
        <dbReference type="Proteomes" id="UP000261174"/>
    </source>
</evidence>
<sequence>MAIRERNKLKGWFQTGAYPTQDQFWDWMDSFLHRSEDAIGIDNIAGLRTLLDNKADFEAFNTLYQRFLEIAGSMKKIWRTDVTISLSDDYLNAQYPDAGKGTQVICPSITQGGEVYEKYDDTTNAWFRLYMIRPSVTGSPGAMEDVEIDDYV</sequence>
<comment type="caution">
    <text evidence="1">The sequence shown here is derived from an EMBL/GenBank/DDBJ whole genome shotgun (WGS) entry which is preliminary data.</text>
</comment>
<dbReference type="EMBL" id="QTJV01000010">
    <property type="protein sequence ID" value="RFM32270.1"/>
    <property type="molecule type" value="Genomic_DNA"/>
</dbReference>
<gene>
    <name evidence="1" type="ORF">DXN04_26205</name>
</gene>
<protein>
    <submittedName>
        <fullName evidence="1">Uncharacterized protein</fullName>
    </submittedName>
</protein>
<keyword evidence="2" id="KW-1185">Reference proteome</keyword>
<dbReference type="Proteomes" id="UP000261174">
    <property type="component" value="Unassembled WGS sequence"/>
</dbReference>